<feature type="region of interest" description="Disordered" evidence="1">
    <location>
        <begin position="52"/>
        <end position="100"/>
    </location>
</feature>
<sequence length="100" mass="10695">MTGRVVVRDLVGRETSRATVGASCKTILHSLALFVALAIDESEDDAWRSGERAIPPKDTSLEPMFTAPWPAPAETPEKRPSRPKGGGGLLVATGYDKFGE</sequence>
<dbReference type="EMBL" id="CP012333">
    <property type="protein sequence ID" value="AKV01327.1"/>
    <property type="molecule type" value="Genomic_DNA"/>
</dbReference>
<gene>
    <name evidence="2" type="ORF">AKJ09_07990</name>
</gene>
<protein>
    <submittedName>
        <fullName evidence="2">Uncharacterized protein</fullName>
    </submittedName>
</protein>
<dbReference type="AlphaFoldDB" id="A0A0K1Q6Q4"/>
<evidence type="ECO:0000313" key="2">
    <source>
        <dbReference type="EMBL" id="AKV01327.1"/>
    </source>
</evidence>
<organism evidence="2 3">
    <name type="scientific">Labilithrix luteola</name>
    <dbReference type="NCBI Taxonomy" id="1391654"/>
    <lineage>
        <taxon>Bacteria</taxon>
        <taxon>Pseudomonadati</taxon>
        <taxon>Myxococcota</taxon>
        <taxon>Polyangia</taxon>
        <taxon>Polyangiales</taxon>
        <taxon>Labilitrichaceae</taxon>
        <taxon>Labilithrix</taxon>
    </lineage>
</organism>
<keyword evidence="3" id="KW-1185">Reference proteome</keyword>
<accession>A0A0K1Q6Q4</accession>
<name>A0A0K1Q6Q4_9BACT</name>
<dbReference type="KEGG" id="llu:AKJ09_07990"/>
<dbReference type="RefSeq" id="WP_146652450.1">
    <property type="nucleotide sequence ID" value="NZ_CP012333.1"/>
</dbReference>
<proteinExistence type="predicted"/>
<evidence type="ECO:0000256" key="1">
    <source>
        <dbReference type="SAM" id="MobiDB-lite"/>
    </source>
</evidence>
<dbReference type="Proteomes" id="UP000064967">
    <property type="component" value="Chromosome"/>
</dbReference>
<evidence type="ECO:0000313" key="3">
    <source>
        <dbReference type="Proteomes" id="UP000064967"/>
    </source>
</evidence>
<reference evidence="2 3" key="1">
    <citation type="submission" date="2015-08" db="EMBL/GenBank/DDBJ databases">
        <authorList>
            <person name="Babu N.S."/>
            <person name="Beckwith C.J."/>
            <person name="Beseler K.G."/>
            <person name="Brison A."/>
            <person name="Carone J.V."/>
            <person name="Caskin T.P."/>
            <person name="Diamond M."/>
            <person name="Durham M.E."/>
            <person name="Foxe J.M."/>
            <person name="Go M."/>
            <person name="Henderson B.A."/>
            <person name="Jones I.B."/>
            <person name="McGettigan J.A."/>
            <person name="Micheletti S.J."/>
            <person name="Nasrallah M.E."/>
            <person name="Ortiz D."/>
            <person name="Piller C.R."/>
            <person name="Privatt S.R."/>
            <person name="Schneider S.L."/>
            <person name="Sharp S."/>
            <person name="Smith T.C."/>
            <person name="Stanton J.D."/>
            <person name="Ullery H.E."/>
            <person name="Wilson R.J."/>
            <person name="Serrano M.G."/>
            <person name="Buck G."/>
            <person name="Lee V."/>
            <person name="Wang Y."/>
            <person name="Carvalho R."/>
            <person name="Voegtly L."/>
            <person name="Shi R."/>
            <person name="Duckworth R."/>
            <person name="Johnson A."/>
            <person name="Loviza R."/>
            <person name="Walstead R."/>
            <person name="Shah Z."/>
            <person name="Kiflezghi M."/>
            <person name="Wade K."/>
            <person name="Ball S.L."/>
            <person name="Bradley K.W."/>
            <person name="Asai D.J."/>
            <person name="Bowman C.A."/>
            <person name="Russell D.A."/>
            <person name="Pope W.H."/>
            <person name="Jacobs-Sera D."/>
            <person name="Hendrix R.W."/>
            <person name="Hatfull G.F."/>
        </authorList>
    </citation>
    <scope>NUCLEOTIDE SEQUENCE [LARGE SCALE GENOMIC DNA]</scope>
    <source>
        <strain evidence="2 3">DSM 27648</strain>
    </source>
</reference>